<organism evidence="2 3">
    <name type="scientific">Bizionia paragorgiae</name>
    <dbReference type="NCBI Taxonomy" id="283786"/>
    <lineage>
        <taxon>Bacteria</taxon>
        <taxon>Pseudomonadati</taxon>
        <taxon>Bacteroidota</taxon>
        <taxon>Flavobacteriia</taxon>
        <taxon>Flavobacteriales</taxon>
        <taxon>Flavobacteriaceae</taxon>
        <taxon>Bizionia</taxon>
    </lineage>
</organism>
<evidence type="ECO:0000256" key="1">
    <source>
        <dbReference type="SAM" id="SignalP"/>
    </source>
</evidence>
<dbReference type="OrthoDB" id="7069376at2"/>
<keyword evidence="1" id="KW-0732">Signal</keyword>
<reference evidence="2 3" key="1">
    <citation type="submission" date="2016-10" db="EMBL/GenBank/DDBJ databases">
        <authorList>
            <person name="de Groot N.N."/>
        </authorList>
    </citation>
    <scope>NUCLEOTIDE SEQUENCE [LARGE SCALE GENOMIC DNA]</scope>
    <source>
        <strain evidence="2 3">DSM 23842</strain>
    </source>
</reference>
<dbReference type="STRING" id="283786.SAMN04487990_105113"/>
<evidence type="ECO:0000313" key="3">
    <source>
        <dbReference type="Proteomes" id="UP000198846"/>
    </source>
</evidence>
<evidence type="ECO:0000313" key="2">
    <source>
        <dbReference type="EMBL" id="SEA01313.1"/>
    </source>
</evidence>
<feature type="signal peptide" evidence="1">
    <location>
        <begin position="1"/>
        <end position="26"/>
    </location>
</feature>
<dbReference type="AlphaFoldDB" id="A0A1H3XPN5"/>
<sequence>MNLNTIKKPLHLLVLVALIVSFSVQATANKITGYNSVFPSIQTNHQLQEYYYVSAASGLNYRATPKGTILGKFDQNTKVYVVEHTAIKEDLIDGVMVITGEWVGVKHQNAIVYVFSGYLSRDITYSDIHLYYTSTSYKTYEGAIKNAFLNVSETYFTNRYTRNSNYEKTPIISPAQATSNTVRLNKIQRKEFLKRMRLSENDSVYIYNLLQDRINSYVIKNLPVIACLSPYFNDNYDHPSEDDYQIGFDLGIKEIDDENFTVVGRNNPFQTGKLTRFLWEPIDSSAFPKPFSTNTDSQYEKEDLKGLQASDSYAFYTDDLDYFIQNLKNENQLDYRYLVVRDAHTKAIIFEQLQRNSESSHLIPLAIKGHIENDFYKTQWTGKPLKNLPTTLYGFEGYSFGCPSLVFIDKRKPTLPILCDNRH</sequence>
<name>A0A1H3XPN5_BIZPA</name>
<dbReference type="Gene3D" id="2.30.30.40">
    <property type="entry name" value="SH3 Domains"/>
    <property type="match status" value="1"/>
</dbReference>
<feature type="chain" id="PRO_5011598663" evidence="1">
    <location>
        <begin position="27"/>
        <end position="423"/>
    </location>
</feature>
<keyword evidence="3" id="KW-1185">Reference proteome</keyword>
<accession>A0A1H3XPN5</accession>
<dbReference type="RefSeq" id="WP_092133072.1">
    <property type="nucleotide sequence ID" value="NZ_FNQK01000005.1"/>
</dbReference>
<dbReference type="EMBL" id="FNQK01000005">
    <property type="protein sequence ID" value="SEA01313.1"/>
    <property type="molecule type" value="Genomic_DNA"/>
</dbReference>
<protein>
    <submittedName>
        <fullName evidence="2">SH3 domain-containing protein</fullName>
    </submittedName>
</protein>
<gene>
    <name evidence="2" type="ORF">SAMN04487990_105113</name>
</gene>
<proteinExistence type="predicted"/>
<dbReference type="Proteomes" id="UP000198846">
    <property type="component" value="Unassembled WGS sequence"/>
</dbReference>